<proteinExistence type="predicted"/>
<keyword evidence="3" id="KW-1185">Reference proteome</keyword>
<evidence type="ECO:0000256" key="1">
    <source>
        <dbReference type="SAM" id="MobiDB-lite"/>
    </source>
</evidence>
<dbReference type="RefSeq" id="WP_084473332.1">
    <property type="nucleotide sequence ID" value="NZ_SMFR01000012.1"/>
</dbReference>
<reference evidence="2 3" key="1">
    <citation type="submission" date="2019-03" db="EMBL/GenBank/DDBJ databases">
        <title>Genomic Encyclopedia of Type Strains, Phase IV (KMG-IV): sequencing the most valuable type-strain genomes for metagenomic binning, comparative biology and taxonomic classification.</title>
        <authorList>
            <person name="Goeker M."/>
        </authorList>
    </citation>
    <scope>NUCLEOTIDE SEQUENCE [LARGE SCALE GENOMIC DNA]</scope>
    <source>
        <strain evidence="2 3">DSM 44684</strain>
    </source>
</reference>
<feature type="region of interest" description="Disordered" evidence="1">
    <location>
        <begin position="397"/>
        <end position="428"/>
    </location>
</feature>
<evidence type="ECO:0000313" key="2">
    <source>
        <dbReference type="EMBL" id="TCJ89380.1"/>
    </source>
</evidence>
<dbReference type="AlphaFoldDB" id="A0A4R1F6Z5"/>
<dbReference type="STRING" id="1210063.GCA_001612665_06446"/>
<gene>
    <name evidence="2" type="ORF">DFR71_6588</name>
</gene>
<dbReference type="InterPro" id="IPR032721">
    <property type="entry name" value="Toxin-deaminase"/>
</dbReference>
<dbReference type="EMBL" id="SMFR01000012">
    <property type="protein sequence ID" value="TCJ89380.1"/>
    <property type="molecule type" value="Genomic_DNA"/>
</dbReference>
<accession>A0A4R1F6Z5</accession>
<dbReference type="Pfam" id="PF14424">
    <property type="entry name" value="Toxin-deaminase"/>
    <property type="match status" value="1"/>
</dbReference>
<dbReference type="OrthoDB" id="4512022at2"/>
<sequence>MASISPQSYETAAKACYDLSEKFQTVYNSLQTIILAAPAMAGGYQAVQPWSKTCDGRAAAVAMVSNNFARALRNYADILTASNYNWALGEYIANIDPSKGQPPSLPTGFPTELPYGPGIVVGVASSGTYSNGLQTDWTELQDRVTVLVSGGQVPDGDTENLARVATAWKTFANSDPLEYGVSQLLTVASGLERGFGSQVPRDIPNHATNLRGLAHSLRDIRTAAHDIAASVEAHKVALATMRADINTQFAMVVVVTAISIGRSAVTVKEPPTKTKTPSKQQSPNPNENKVEIDIDFLNDAAGAIAGPANIFLTTLGGLTFTAAELTNGDLLTIVALPILITERNGVALTDQGHSPINGAEEAQKVRERLAASGETIKKTRNVAVARGEINGQQISLDAVSGDDSPTGTVSKPENPVLEPRSDDGLTVRPTDSEFKILDSLAQQLGPDATGTINLYTEREPCDACDNVVEQFMKKYPGVKVKVTYGA</sequence>
<feature type="compositionally biased region" description="Basic and acidic residues" evidence="1">
    <location>
        <begin position="419"/>
        <end position="428"/>
    </location>
</feature>
<feature type="compositionally biased region" description="Low complexity" evidence="1">
    <location>
        <begin position="268"/>
        <end position="283"/>
    </location>
</feature>
<feature type="region of interest" description="Disordered" evidence="1">
    <location>
        <begin position="268"/>
        <end position="288"/>
    </location>
</feature>
<name>A0A4R1F6Z5_9NOCA</name>
<dbReference type="Proteomes" id="UP000294856">
    <property type="component" value="Unassembled WGS sequence"/>
</dbReference>
<protein>
    <submittedName>
        <fullName evidence="2">Putative deaminase of polymorphic toxin system</fullName>
    </submittedName>
</protein>
<organism evidence="2 3">
    <name type="scientific">Nocardia alba</name>
    <dbReference type="NCBI Taxonomy" id="225051"/>
    <lineage>
        <taxon>Bacteria</taxon>
        <taxon>Bacillati</taxon>
        <taxon>Actinomycetota</taxon>
        <taxon>Actinomycetes</taxon>
        <taxon>Mycobacteriales</taxon>
        <taxon>Nocardiaceae</taxon>
        <taxon>Nocardia</taxon>
    </lineage>
</organism>
<comment type="caution">
    <text evidence="2">The sequence shown here is derived from an EMBL/GenBank/DDBJ whole genome shotgun (WGS) entry which is preliminary data.</text>
</comment>
<evidence type="ECO:0000313" key="3">
    <source>
        <dbReference type="Proteomes" id="UP000294856"/>
    </source>
</evidence>